<sequence length="522" mass="58141">MLTIQKNRHASDRCHGHKLSYKRENEKTAPQPCVGYDKQELRQNQLFADRNSNPSYDYINPNFLLKSSELAPLSWDGLDLSPETGFAPTSDQTSKQSKGTLISTTNFPDLFDGEALEYRKLVTSPTNTVPTANFTAPYFFDYDPTSVGLSGRQFTLTSGHENKFSTKGNWIDRVAELHVRLYIQHGSQDRSAQNFAAATDRFNVGETFALSQNLLEIQKWLQEDSVGEHSVDPLTEYHLQIGSGNDRASCSEFHTYTGLFCPKFRAFFIKASSSRQQQNVMLLAQYTLEGVGLASVSKTSGDYCSPSDGIFSYQFSDRRFGYLVKSYFRSSNFGISIHGSLRSLHPYSAKPNKKSKSRFTIQDPESEALVGPFTQFLYLPKSMASGYFANGSSLSNIVEFPLRCREIAILAVGQYYKADYELYSHSRVAKQVGVEDHQIENILNDKPPGGTPQEQASWQIARALVEQKGPLPVELWSKAESLFGKAGAGALIHYAGFYAYTSIILNGAAVPVPAGEKIWPIA</sequence>
<proteinExistence type="predicted"/>
<dbReference type="Gene3D" id="1.20.1290.10">
    <property type="entry name" value="AhpD-like"/>
    <property type="match status" value="1"/>
</dbReference>
<dbReference type="PANTHER" id="PTHR34846:SF11">
    <property type="entry name" value="4-CARBOXYMUCONOLACTONE DECARBOXYLASE FAMILY PROTEIN (AFU_ORTHOLOGUE AFUA_6G11590)"/>
    <property type="match status" value="1"/>
</dbReference>
<dbReference type="SUPFAM" id="SSF69118">
    <property type="entry name" value="AhpD-like"/>
    <property type="match status" value="1"/>
</dbReference>
<evidence type="ECO:0000313" key="4">
    <source>
        <dbReference type="Proteomes" id="UP000480548"/>
    </source>
</evidence>
<organism evidence="3 4">
    <name type="scientific">Orbilia oligospora</name>
    <name type="common">Nematode-trapping fungus</name>
    <name type="synonym">Arthrobotrys oligospora</name>
    <dbReference type="NCBI Taxonomy" id="2813651"/>
    <lineage>
        <taxon>Eukaryota</taxon>
        <taxon>Fungi</taxon>
        <taxon>Dikarya</taxon>
        <taxon>Ascomycota</taxon>
        <taxon>Pezizomycotina</taxon>
        <taxon>Orbiliomycetes</taxon>
        <taxon>Orbiliales</taxon>
        <taxon>Orbiliaceae</taxon>
        <taxon>Orbilia</taxon>
    </lineage>
</organism>
<dbReference type="GO" id="GO:0051920">
    <property type="term" value="F:peroxiredoxin activity"/>
    <property type="evidence" value="ECO:0007669"/>
    <property type="project" value="InterPro"/>
</dbReference>
<feature type="region of interest" description="Disordered" evidence="1">
    <location>
        <begin position="1"/>
        <end position="30"/>
    </location>
</feature>
<comment type="caution">
    <text evidence="3">The sequence shown here is derived from an EMBL/GenBank/DDBJ whole genome shotgun (WGS) entry which is preliminary data.</text>
</comment>
<dbReference type="EMBL" id="WIQZ01000158">
    <property type="protein sequence ID" value="KAF3120142.1"/>
    <property type="molecule type" value="Genomic_DNA"/>
</dbReference>
<protein>
    <recommendedName>
        <fullName evidence="2">Carboxymuconolactone decarboxylase-like domain-containing protein</fullName>
    </recommendedName>
</protein>
<evidence type="ECO:0000313" key="3">
    <source>
        <dbReference type="EMBL" id="KAF3120142.1"/>
    </source>
</evidence>
<dbReference type="Pfam" id="PF02627">
    <property type="entry name" value="CMD"/>
    <property type="match status" value="1"/>
</dbReference>
<evidence type="ECO:0000256" key="1">
    <source>
        <dbReference type="SAM" id="MobiDB-lite"/>
    </source>
</evidence>
<dbReference type="AlphaFoldDB" id="A0A7C8NMF2"/>
<dbReference type="Proteomes" id="UP000480548">
    <property type="component" value="Unassembled WGS sequence"/>
</dbReference>
<evidence type="ECO:0000259" key="2">
    <source>
        <dbReference type="Pfam" id="PF02627"/>
    </source>
</evidence>
<reference evidence="3 4" key="1">
    <citation type="submission" date="2019-06" db="EMBL/GenBank/DDBJ databases">
        <authorList>
            <person name="Palmer J.M."/>
        </authorList>
    </citation>
    <scope>NUCLEOTIDE SEQUENCE [LARGE SCALE GENOMIC DNA]</scope>
    <source>
        <strain evidence="3 4">TWF703</strain>
    </source>
</reference>
<gene>
    <name evidence="3" type="ORF">TWF703_002734</name>
</gene>
<dbReference type="PANTHER" id="PTHR34846">
    <property type="entry name" value="4-CARBOXYMUCONOLACTONE DECARBOXYLASE FAMILY PROTEIN (AFU_ORTHOLOGUE AFUA_6G11590)"/>
    <property type="match status" value="1"/>
</dbReference>
<dbReference type="InterPro" id="IPR029032">
    <property type="entry name" value="AhpD-like"/>
</dbReference>
<accession>A0A7C8NMF2</accession>
<name>A0A7C8NMF2_ORBOL</name>
<feature type="domain" description="Carboxymuconolactone decarboxylase-like" evidence="2">
    <location>
        <begin position="401"/>
        <end position="462"/>
    </location>
</feature>
<dbReference type="InterPro" id="IPR003779">
    <property type="entry name" value="CMD-like"/>
</dbReference>